<reference evidence="2 3" key="1">
    <citation type="submission" date="2018-06" db="EMBL/GenBank/DDBJ databases">
        <title>Genomic Encyclopedia of Type Strains, Phase IV (KMG-IV): sequencing the most valuable type-strain genomes for metagenomic binning, comparative biology and taxonomic classification.</title>
        <authorList>
            <person name="Goeker M."/>
        </authorList>
    </citation>
    <scope>NUCLEOTIDE SEQUENCE [LARGE SCALE GENOMIC DNA]</scope>
    <source>
        <strain evidence="2 3">DSM 25532</strain>
    </source>
</reference>
<organism evidence="2 3">
    <name type="scientific">Roseimicrobium gellanilyticum</name>
    <dbReference type="NCBI Taxonomy" id="748857"/>
    <lineage>
        <taxon>Bacteria</taxon>
        <taxon>Pseudomonadati</taxon>
        <taxon>Verrucomicrobiota</taxon>
        <taxon>Verrucomicrobiia</taxon>
        <taxon>Verrucomicrobiales</taxon>
        <taxon>Verrucomicrobiaceae</taxon>
        <taxon>Roseimicrobium</taxon>
    </lineage>
</organism>
<name>A0A366HSJ0_9BACT</name>
<protein>
    <submittedName>
        <fullName evidence="2">Uncharacterized protein</fullName>
    </submittedName>
</protein>
<feature type="region of interest" description="Disordered" evidence="1">
    <location>
        <begin position="1"/>
        <end position="21"/>
    </location>
</feature>
<gene>
    <name evidence="2" type="ORF">DES53_102257</name>
</gene>
<dbReference type="Proteomes" id="UP000253426">
    <property type="component" value="Unassembled WGS sequence"/>
</dbReference>
<dbReference type="AlphaFoldDB" id="A0A366HSJ0"/>
<evidence type="ECO:0000256" key="1">
    <source>
        <dbReference type="SAM" id="MobiDB-lite"/>
    </source>
</evidence>
<proteinExistence type="predicted"/>
<sequence length="36" mass="3691">MQNATTMMDGALSSGKPSPKFAVHLAASASVKKEAK</sequence>
<evidence type="ECO:0000313" key="2">
    <source>
        <dbReference type="EMBL" id="RBP45873.1"/>
    </source>
</evidence>
<dbReference type="EMBL" id="QNRR01000002">
    <property type="protein sequence ID" value="RBP45873.1"/>
    <property type="molecule type" value="Genomic_DNA"/>
</dbReference>
<keyword evidence="3" id="KW-1185">Reference proteome</keyword>
<accession>A0A366HSJ0</accession>
<comment type="caution">
    <text evidence="2">The sequence shown here is derived from an EMBL/GenBank/DDBJ whole genome shotgun (WGS) entry which is preliminary data.</text>
</comment>
<evidence type="ECO:0000313" key="3">
    <source>
        <dbReference type="Proteomes" id="UP000253426"/>
    </source>
</evidence>